<accession>A0A1G2E199</accession>
<protein>
    <submittedName>
        <fullName evidence="1">Uncharacterized protein</fullName>
    </submittedName>
</protein>
<gene>
    <name evidence="1" type="ORF">A2494_02220</name>
</gene>
<organism evidence="1 2">
    <name type="scientific">Candidatus Lloydbacteria bacterium RIFOXYC12_FULL_46_25</name>
    <dbReference type="NCBI Taxonomy" id="1798670"/>
    <lineage>
        <taxon>Bacteria</taxon>
        <taxon>Candidatus Lloydiibacteriota</taxon>
    </lineage>
</organism>
<sequence>MEKGYRELKCSGCPKKLRITITELHYGKRVEVTCPHCCAKTRVIIPVPAPDKKDASSFIDELYDVFDIFSGKSK</sequence>
<reference evidence="1 2" key="1">
    <citation type="journal article" date="2016" name="Nat. Commun.">
        <title>Thousands of microbial genomes shed light on interconnected biogeochemical processes in an aquifer system.</title>
        <authorList>
            <person name="Anantharaman K."/>
            <person name="Brown C.T."/>
            <person name="Hug L.A."/>
            <person name="Sharon I."/>
            <person name="Castelle C.J."/>
            <person name="Probst A.J."/>
            <person name="Thomas B.C."/>
            <person name="Singh A."/>
            <person name="Wilkins M.J."/>
            <person name="Karaoz U."/>
            <person name="Brodie E.L."/>
            <person name="Williams K.H."/>
            <person name="Hubbard S.S."/>
            <person name="Banfield J.F."/>
        </authorList>
    </citation>
    <scope>NUCLEOTIDE SEQUENCE [LARGE SCALE GENOMIC DNA]</scope>
</reference>
<evidence type="ECO:0000313" key="2">
    <source>
        <dbReference type="Proteomes" id="UP000178106"/>
    </source>
</evidence>
<dbReference type="AlphaFoldDB" id="A0A1G2E199"/>
<proteinExistence type="predicted"/>
<comment type="caution">
    <text evidence="1">The sequence shown here is derived from an EMBL/GenBank/DDBJ whole genome shotgun (WGS) entry which is preliminary data.</text>
</comment>
<dbReference type="Proteomes" id="UP000178106">
    <property type="component" value="Unassembled WGS sequence"/>
</dbReference>
<name>A0A1G2E199_9BACT</name>
<dbReference type="EMBL" id="MHLU01000049">
    <property type="protein sequence ID" value="OGZ19525.1"/>
    <property type="molecule type" value="Genomic_DNA"/>
</dbReference>
<evidence type="ECO:0000313" key="1">
    <source>
        <dbReference type="EMBL" id="OGZ19525.1"/>
    </source>
</evidence>